<comment type="caution">
    <text evidence="1">The sequence shown here is derived from an EMBL/GenBank/DDBJ whole genome shotgun (WGS) entry which is preliminary data.</text>
</comment>
<evidence type="ECO:0000313" key="1">
    <source>
        <dbReference type="EMBL" id="CBI07187.1"/>
    </source>
</evidence>
<accession>E6QIX1</accession>
<name>E6QIX1_9ZZZZ</name>
<reference evidence="1" key="1">
    <citation type="submission" date="2009-10" db="EMBL/GenBank/DDBJ databases">
        <title>Diversity of trophic interactions inside an arsenic-rich microbial ecosystem.</title>
        <authorList>
            <person name="Bertin P.N."/>
            <person name="Heinrich-Salmeron A."/>
            <person name="Pelletier E."/>
            <person name="Goulhen-Chollet F."/>
            <person name="Arsene-Ploetze F."/>
            <person name="Gallien S."/>
            <person name="Calteau A."/>
            <person name="Vallenet D."/>
            <person name="Casiot C."/>
            <person name="Chane-Woon-Ming B."/>
            <person name="Giloteaux L."/>
            <person name="Barakat M."/>
            <person name="Bonnefoy V."/>
            <person name="Bruneel O."/>
            <person name="Chandler M."/>
            <person name="Cleiss J."/>
            <person name="Duran R."/>
            <person name="Elbaz-Poulichet F."/>
            <person name="Fonknechten N."/>
            <person name="Lauga B."/>
            <person name="Mornico D."/>
            <person name="Ortet P."/>
            <person name="Schaeffer C."/>
            <person name="Siguier P."/>
            <person name="Alexander Thil Smith A."/>
            <person name="Van Dorsselaer A."/>
            <person name="Weissenbach J."/>
            <person name="Medigue C."/>
            <person name="Le Paslier D."/>
        </authorList>
    </citation>
    <scope>NUCLEOTIDE SEQUENCE</scope>
</reference>
<gene>
    <name evidence="1" type="ORF">CARN6_0511</name>
</gene>
<proteinExistence type="predicted"/>
<organism evidence="1">
    <name type="scientific">mine drainage metagenome</name>
    <dbReference type="NCBI Taxonomy" id="410659"/>
    <lineage>
        <taxon>unclassified sequences</taxon>
        <taxon>metagenomes</taxon>
        <taxon>ecological metagenomes</taxon>
    </lineage>
</organism>
<protein>
    <submittedName>
        <fullName evidence="1">Uncharacterized protein</fullName>
    </submittedName>
</protein>
<sequence>MLAWLRSRYIMSGRRYGFRLGWMQARNTVTLQQRIPAPERYVREALIKFLYLPSGAKFLLIL</sequence>
<dbReference type="EMBL" id="CABQ01000076">
    <property type="protein sequence ID" value="CBI07187.1"/>
    <property type="molecule type" value="Genomic_DNA"/>
</dbReference>
<dbReference type="AlphaFoldDB" id="E6QIX1"/>